<comment type="pathway">
    <text evidence="7">Protein modification; lipoprotein biosynthesis (diacylglyceryl transfer).</text>
</comment>
<comment type="similarity">
    <text evidence="1 7">Belongs to the Lgt family.</text>
</comment>
<dbReference type="HAMAP" id="MF_01147">
    <property type="entry name" value="Lgt"/>
    <property type="match status" value="1"/>
</dbReference>
<dbReference type="GO" id="GO:0008961">
    <property type="term" value="F:phosphatidylglycerol-prolipoprotein diacylglyceryl transferase activity"/>
    <property type="evidence" value="ECO:0007669"/>
    <property type="project" value="UniProtKB-UniRule"/>
</dbReference>
<dbReference type="NCBIfam" id="TIGR00544">
    <property type="entry name" value="lgt"/>
    <property type="match status" value="1"/>
</dbReference>
<dbReference type="OrthoDB" id="871140at2"/>
<evidence type="ECO:0000256" key="5">
    <source>
        <dbReference type="ARBA" id="ARBA00022989"/>
    </source>
</evidence>
<keyword evidence="3 7" id="KW-0808">Transferase</keyword>
<proteinExistence type="inferred from homology"/>
<feature type="transmembrane region" description="Helical" evidence="7">
    <location>
        <begin position="35"/>
        <end position="54"/>
    </location>
</feature>
<dbReference type="PANTHER" id="PTHR30589:SF0">
    <property type="entry name" value="PHOSPHATIDYLGLYCEROL--PROLIPOPROTEIN DIACYLGLYCERYL TRANSFERASE"/>
    <property type="match status" value="1"/>
</dbReference>
<dbReference type="AlphaFoldDB" id="A0A2I1I5Z5"/>
<dbReference type="Proteomes" id="UP000234545">
    <property type="component" value="Unassembled WGS sequence"/>
</dbReference>
<evidence type="ECO:0000313" key="10">
    <source>
        <dbReference type="Proteomes" id="UP000234545"/>
    </source>
</evidence>
<dbReference type="GO" id="GO:0005886">
    <property type="term" value="C:plasma membrane"/>
    <property type="evidence" value="ECO:0007669"/>
    <property type="project" value="UniProtKB-SubCell"/>
</dbReference>
<comment type="caution">
    <text evidence="9">The sequence shown here is derived from an EMBL/GenBank/DDBJ whole genome shotgun (WGS) entry which is preliminary data.</text>
</comment>
<feature type="region of interest" description="Disordered" evidence="8">
    <location>
        <begin position="303"/>
        <end position="323"/>
    </location>
</feature>
<dbReference type="EC" id="2.5.1.145" evidence="7"/>
<keyword evidence="5 7" id="KW-1133">Transmembrane helix</keyword>
<feature type="transmembrane region" description="Helical" evidence="7">
    <location>
        <begin position="66"/>
        <end position="85"/>
    </location>
</feature>
<feature type="compositionally biased region" description="Polar residues" evidence="8">
    <location>
        <begin position="314"/>
        <end position="323"/>
    </location>
</feature>
<feature type="transmembrane region" description="Helical" evidence="7">
    <location>
        <begin position="191"/>
        <end position="212"/>
    </location>
</feature>
<keyword evidence="2 7" id="KW-1003">Cell membrane</keyword>
<dbReference type="GO" id="GO:0042158">
    <property type="term" value="P:lipoprotein biosynthetic process"/>
    <property type="evidence" value="ECO:0007669"/>
    <property type="project" value="UniProtKB-UniRule"/>
</dbReference>
<accession>A0A2I1I5Z5</accession>
<comment type="subcellular location">
    <subcellularLocation>
        <location evidence="7">Cell membrane</location>
        <topology evidence="7">Multi-pass membrane protein</topology>
    </subcellularLocation>
</comment>
<name>A0A2I1I5Z5_9ACTO</name>
<keyword evidence="9" id="KW-0449">Lipoprotein</keyword>
<comment type="catalytic activity">
    <reaction evidence="7">
        <text>L-cysteinyl-[prolipoprotein] + a 1,2-diacyl-sn-glycero-3-phospho-(1'-sn-glycerol) = an S-1,2-diacyl-sn-glyceryl-L-cysteinyl-[prolipoprotein] + sn-glycerol 1-phosphate + H(+)</text>
        <dbReference type="Rhea" id="RHEA:56712"/>
        <dbReference type="Rhea" id="RHEA-COMP:14679"/>
        <dbReference type="Rhea" id="RHEA-COMP:14680"/>
        <dbReference type="ChEBI" id="CHEBI:15378"/>
        <dbReference type="ChEBI" id="CHEBI:29950"/>
        <dbReference type="ChEBI" id="CHEBI:57685"/>
        <dbReference type="ChEBI" id="CHEBI:64716"/>
        <dbReference type="ChEBI" id="CHEBI:140658"/>
        <dbReference type="EC" id="2.5.1.145"/>
    </reaction>
</comment>
<sequence length="323" mass="35537">MCSRLGFRSEGSPIVISASIPSPSQGVWYIGPLPLRAYGLIIVIGMFIAVYWTAKRYAKRGGDPELMYDVALWAIPIGLIGARLYHVITSPEAYFGPNGDPARIIRIWEGGLGIWGGVALGALGAWIVVKRSGKRLGPLADSLAPALLVAQAIGRWGNWFNQELFGGPTTLPWGLQIDDAHLPDGFASGTLFHPTFLYECLWNLTMAAIIVWCDRRFRFASGQVFALYLIAYPLGRSWIEMMRIDTAHTFFGVRLNVWTSLAILALGLVVYFVAGKLGRSTILQGDERFVPVETDENASKIAEHGNDHLEIESLNKSSEAQSR</sequence>
<evidence type="ECO:0000256" key="1">
    <source>
        <dbReference type="ARBA" id="ARBA00007150"/>
    </source>
</evidence>
<comment type="function">
    <text evidence="7">Catalyzes the transfer of the diacylglyceryl group from phosphatidylglycerol to the sulfhydryl group of the N-terminal cysteine of a prolipoprotein, the first step in the formation of mature lipoproteins.</text>
</comment>
<evidence type="ECO:0000256" key="4">
    <source>
        <dbReference type="ARBA" id="ARBA00022692"/>
    </source>
</evidence>
<dbReference type="PROSITE" id="PS01311">
    <property type="entry name" value="LGT"/>
    <property type="match status" value="1"/>
</dbReference>
<keyword evidence="4 7" id="KW-0812">Transmembrane</keyword>
<dbReference type="InterPro" id="IPR001640">
    <property type="entry name" value="Lgt"/>
</dbReference>
<feature type="compositionally biased region" description="Basic and acidic residues" evidence="8">
    <location>
        <begin position="303"/>
        <end position="313"/>
    </location>
</feature>
<feature type="transmembrane region" description="Helical" evidence="7">
    <location>
        <begin position="255"/>
        <end position="274"/>
    </location>
</feature>
<evidence type="ECO:0000256" key="3">
    <source>
        <dbReference type="ARBA" id="ARBA00022679"/>
    </source>
</evidence>
<protein>
    <recommendedName>
        <fullName evidence="7">Phosphatidylglycerol--prolipoprotein diacylglyceryl transferase</fullName>
        <ecNumber evidence="7">2.5.1.145</ecNumber>
    </recommendedName>
</protein>
<feature type="transmembrane region" description="Helical" evidence="7">
    <location>
        <begin position="219"/>
        <end position="235"/>
    </location>
</feature>
<evidence type="ECO:0000256" key="6">
    <source>
        <dbReference type="ARBA" id="ARBA00023136"/>
    </source>
</evidence>
<feature type="transmembrane region" description="Helical" evidence="7">
    <location>
        <begin position="105"/>
        <end position="129"/>
    </location>
</feature>
<evidence type="ECO:0000256" key="2">
    <source>
        <dbReference type="ARBA" id="ARBA00022475"/>
    </source>
</evidence>
<dbReference type="UniPathway" id="UPA00664"/>
<dbReference type="PANTHER" id="PTHR30589">
    <property type="entry name" value="PROLIPOPROTEIN DIACYLGLYCERYL TRANSFERASE"/>
    <property type="match status" value="1"/>
</dbReference>
<reference evidence="9 10" key="1">
    <citation type="submission" date="2017-12" db="EMBL/GenBank/DDBJ databases">
        <title>Phylogenetic diversity of female urinary microbiome.</title>
        <authorList>
            <person name="Thomas-White K."/>
            <person name="Wolfe A.J."/>
        </authorList>
    </citation>
    <scope>NUCLEOTIDE SEQUENCE [LARGE SCALE GENOMIC DNA]</scope>
    <source>
        <strain evidence="9 10">UMB0250</strain>
    </source>
</reference>
<evidence type="ECO:0000256" key="8">
    <source>
        <dbReference type="SAM" id="MobiDB-lite"/>
    </source>
</evidence>
<gene>
    <name evidence="7" type="primary">lgt</name>
    <name evidence="9" type="ORF">CYJ25_03185</name>
</gene>
<evidence type="ECO:0000256" key="7">
    <source>
        <dbReference type="HAMAP-Rule" id="MF_01147"/>
    </source>
</evidence>
<dbReference type="Pfam" id="PF01790">
    <property type="entry name" value="LGT"/>
    <property type="match status" value="1"/>
</dbReference>
<organism evidence="9 10">
    <name type="scientific">Schaalia turicensis</name>
    <dbReference type="NCBI Taxonomy" id="131111"/>
    <lineage>
        <taxon>Bacteria</taxon>
        <taxon>Bacillati</taxon>
        <taxon>Actinomycetota</taxon>
        <taxon>Actinomycetes</taxon>
        <taxon>Actinomycetales</taxon>
        <taxon>Actinomycetaceae</taxon>
        <taxon>Schaalia</taxon>
    </lineage>
</organism>
<dbReference type="EMBL" id="PKKJ01000002">
    <property type="protein sequence ID" value="PKY66552.1"/>
    <property type="molecule type" value="Genomic_DNA"/>
</dbReference>
<feature type="binding site" evidence="7">
    <location>
        <position position="155"/>
    </location>
    <ligand>
        <name>a 1,2-diacyl-sn-glycero-3-phospho-(1'-sn-glycerol)</name>
        <dbReference type="ChEBI" id="CHEBI:64716"/>
    </ligand>
</feature>
<keyword evidence="6 7" id="KW-0472">Membrane</keyword>
<evidence type="ECO:0000313" key="9">
    <source>
        <dbReference type="EMBL" id="PKY66552.1"/>
    </source>
</evidence>